<keyword evidence="3" id="KW-1185">Reference proteome</keyword>
<reference evidence="2" key="1">
    <citation type="submission" date="2023-04" db="EMBL/GenBank/DDBJ databases">
        <authorList>
            <consortium name="ELIXIR-Norway"/>
        </authorList>
    </citation>
    <scope>NUCLEOTIDE SEQUENCE [LARGE SCALE GENOMIC DNA]</scope>
</reference>
<dbReference type="Proteomes" id="UP001176941">
    <property type="component" value="Chromosome 20"/>
</dbReference>
<evidence type="ECO:0000313" key="3">
    <source>
        <dbReference type="Proteomes" id="UP001176941"/>
    </source>
</evidence>
<evidence type="ECO:0000313" key="2">
    <source>
        <dbReference type="EMBL" id="CAI9161548.1"/>
    </source>
</evidence>
<evidence type="ECO:0000256" key="1">
    <source>
        <dbReference type="SAM" id="MobiDB-lite"/>
    </source>
</evidence>
<dbReference type="EMBL" id="OX459956">
    <property type="protein sequence ID" value="CAI9161548.1"/>
    <property type="molecule type" value="Genomic_DNA"/>
</dbReference>
<sequence length="107" mass="11423">MLLRGDSSAAPSERVPTSPGGSGHACPVSQWPEGVTHCGCGEEGLWSLEPPRHLQKQGRFPALLESCPVEGGDTTYFSVLPPPPQPTPLHSASPESHIQFPEWAMIV</sequence>
<feature type="region of interest" description="Disordered" evidence="1">
    <location>
        <begin position="1"/>
        <end position="28"/>
    </location>
</feature>
<protein>
    <submittedName>
        <fullName evidence="2">Uncharacterized protein</fullName>
    </submittedName>
</protein>
<proteinExistence type="predicted"/>
<gene>
    <name evidence="2" type="ORF">MRATA1EN1_LOCUS10510</name>
</gene>
<name>A0ABN8YJD4_RANTA</name>
<organism evidence="2 3">
    <name type="scientific">Rangifer tarandus platyrhynchus</name>
    <name type="common">Svalbard reindeer</name>
    <dbReference type="NCBI Taxonomy" id="3082113"/>
    <lineage>
        <taxon>Eukaryota</taxon>
        <taxon>Metazoa</taxon>
        <taxon>Chordata</taxon>
        <taxon>Craniata</taxon>
        <taxon>Vertebrata</taxon>
        <taxon>Euteleostomi</taxon>
        <taxon>Mammalia</taxon>
        <taxon>Eutheria</taxon>
        <taxon>Laurasiatheria</taxon>
        <taxon>Artiodactyla</taxon>
        <taxon>Ruminantia</taxon>
        <taxon>Pecora</taxon>
        <taxon>Cervidae</taxon>
        <taxon>Odocoileinae</taxon>
        <taxon>Rangifer</taxon>
    </lineage>
</organism>
<accession>A0ABN8YJD4</accession>